<evidence type="ECO:0000256" key="10">
    <source>
        <dbReference type="ARBA" id="ARBA00022692"/>
    </source>
</evidence>
<comment type="function">
    <text evidence="14 19">Joins adenosylcobinamide-GDP and alpha-ribazole to generate adenosylcobalamin (Ado-cobalamin). Also synthesizes adenosylcobalamin 5'-phosphate from adenosylcobinamide-GDP and alpha-ribazole 5'-phosphate.</text>
</comment>
<evidence type="ECO:0000256" key="19">
    <source>
        <dbReference type="HAMAP-Rule" id="MF_00719"/>
    </source>
</evidence>
<reference evidence="20 21" key="1">
    <citation type="submission" date="2020-08" db="EMBL/GenBank/DDBJ databases">
        <title>Genome public.</title>
        <authorList>
            <person name="Liu C."/>
            <person name="Sun Q."/>
        </authorList>
    </citation>
    <scope>NUCLEOTIDE SEQUENCE [LARGE SCALE GENOMIC DNA]</scope>
    <source>
        <strain evidence="20 21">NSJ-43</strain>
    </source>
</reference>
<organism evidence="20 21">
    <name type="scientific">Lachnospira hominis</name>
    <name type="common">ex Liu et al. 2021</name>
    <dbReference type="NCBI Taxonomy" id="2763051"/>
    <lineage>
        <taxon>Bacteria</taxon>
        <taxon>Bacillati</taxon>
        <taxon>Bacillota</taxon>
        <taxon>Clostridia</taxon>
        <taxon>Lachnospirales</taxon>
        <taxon>Lachnospiraceae</taxon>
        <taxon>Lachnospira</taxon>
    </lineage>
</organism>
<dbReference type="EMBL" id="JACOPD010000006">
    <property type="protein sequence ID" value="MBC5681150.1"/>
    <property type="molecule type" value="Genomic_DNA"/>
</dbReference>
<keyword evidence="12 19" id="KW-1133">Transmembrane helix</keyword>
<comment type="catalytic activity">
    <reaction evidence="17 19">
        <text>alpha-ribazole + adenosylcob(III)inamide-GDP = adenosylcob(III)alamin + GMP + H(+)</text>
        <dbReference type="Rhea" id="RHEA:16049"/>
        <dbReference type="ChEBI" id="CHEBI:10329"/>
        <dbReference type="ChEBI" id="CHEBI:15378"/>
        <dbReference type="ChEBI" id="CHEBI:18408"/>
        <dbReference type="ChEBI" id="CHEBI:58115"/>
        <dbReference type="ChEBI" id="CHEBI:60487"/>
        <dbReference type="EC" id="2.7.8.26"/>
    </reaction>
</comment>
<evidence type="ECO:0000256" key="5">
    <source>
        <dbReference type="ARBA" id="ARBA00013200"/>
    </source>
</evidence>
<evidence type="ECO:0000256" key="18">
    <source>
        <dbReference type="ARBA" id="ARBA00049504"/>
    </source>
</evidence>
<evidence type="ECO:0000256" key="9">
    <source>
        <dbReference type="ARBA" id="ARBA00022679"/>
    </source>
</evidence>
<comment type="similarity">
    <text evidence="4 19">Belongs to the CobS family.</text>
</comment>
<feature type="transmembrane region" description="Helical" evidence="19">
    <location>
        <begin position="31"/>
        <end position="53"/>
    </location>
</feature>
<dbReference type="HAMAP" id="MF_00719">
    <property type="entry name" value="CobS"/>
    <property type="match status" value="1"/>
</dbReference>
<keyword evidence="21" id="KW-1185">Reference proteome</keyword>
<comment type="cofactor">
    <cofactor evidence="1 19">
        <name>Mg(2+)</name>
        <dbReference type="ChEBI" id="CHEBI:18420"/>
    </cofactor>
</comment>
<dbReference type="RefSeq" id="WP_186837004.1">
    <property type="nucleotide sequence ID" value="NZ_JACOPD010000006.1"/>
</dbReference>
<dbReference type="EC" id="2.7.8.26" evidence="5 19"/>
<feature type="transmembrane region" description="Helical" evidence="19">
    <location>
        <begin position="138"/>
        <end position="161"/>
    </location>
</feature>
<comment type="subcellular location">
    <subcellularLocation>
        <location evidence="2 19">Cell membrane</location>
        <topology evidence="2 19">Multi-pass membrane protein</topology>
    </subcellularLocation>
</comment>
<evidence type="ECO:0000256" key="3">
    <source>
        <dbReference type="ARBA" id="ARBA00004663"/>
    </source>
</evidence>
<gene>
    <name evidence="19" type="primary">cobS</name>
    <name evidence="20" type="ORF">H8S01_09275</name>
</gene>
<evidence type="ECO:0000256" key="2">
    <source>
        <dbReference type="ARBA" id="ARBA00004651"/>
    </source>
</evidence>
<evidence type="ECO:0000256" key="15">
    <source>
        <dbReference type="ARBA" id="ARBA00032605"/>
    </source>
</evidence>
<dbReference type="Pfam" id="PF02654">
    <property type="entry name" value="CobS"/>
    <property type="match status" value="1"/>
</dbReference>
<comment type="pathway">
    <text evidence="3 19">Cofactor biosynthesis; adenosylcobalamin biosynthesis; adenosylcobalamin from cob(II)yrinate a,c-diamide: step 7/7.</text>
</comment>
<keyword evidence="11 19" id="KW-0460">Magnesium</keyword>
<comment type="caution">
    <text evidence="20">The sequence shown here is derived from an EMBL/GenBank/DDBJ whole genome shotgun (WGS) entry which is preliminary data.</text>
</comment>
<feature type="transmembrane region" description="Helical" evidence="19">
    <location>
        <begin position="234"/>
        <end position="252"/>
    </location>
</feature>
<keyword evidence="7 19" id="KW-1003">Cell membrane</keyword>
<evidence type="ECO:0000313" key="21">
    <source>
        <dbReference type="Proteomes" id="UP000628463"/>
    </source>
</evidence>
<keyword evidence="8 19" id="KW-0169">Cobalamin biosynthesis</keyword>
<keyword evidence="10 19" id="KW-0812">Transmembrane</keyword>
<evidence type="ECO:0000256" key="14">
    <source>
        <dbReference type="ARBA" id="ARBA00025228"/>
    </source>
</evidence>
<evidence type="ECO:0000256" key="16">
    <source>
        <dbReference type="ARBA" id="ARBA00032853"/>
    </source>
</evidence>
<proteinExistence type="inferred from homology"/>
<evidence type="ECO:0000256" key="17">
    <source>
        <dbReference type="ARBA" id="ARBA00048623"/>
    </source>
</evidence>
<keyword evidence="13 19" id="KW-0472">Membrane</keyword>
<accession>A0ABR7G139</accession>
<feature type="transmembrane region" description="Helical" evidence="19">
    <location>
        <begin position="203"/>
        <end position="222"/>
    </location>
</feature>
<evidence type="ECO:0000256" key="8">
    <source>
        <dbReference type="ARBA" id="ARBA00022573"/>
    </source>
</evidence>
<evidence type="ECO:0000256" key="7">
    <source>
        <dbReference type="ARBA" id="ARBA00022475"/>
    </source>
</evidence>
<dbReference type="InterPro" id="IPR003805">
    <property type="entry name" value="CobS"/>
</dbReference>
<name>A0ABR7G139_9FIRM</name>
<sequence length="253" mass="27915">MSVIKSLILAFSMYSRIPVPHVWLEEKDMKYTFGFFPLVGVVIGALFSGWLIFARKFCIGTITSMCVSGVFLLLITGGIHIDGYMDTMDAVHSYGDREKKLEILKDSHIGAFAVIMLVTYVLAAAGAFSYIFENKNTDIFIIMGCVFYLSRISSAFAAVNFKSARNGGMLNSVVRSVSGNVVNIMILLNYIICIAIMTYVNAFAAALCLIVQAAVLVYYRIWSYKIFGGVTGDLAGWFLCMSELCCMIVLAFV</sequence>
<comment type="catalytic activity">
    <reaction evidence="18 19">
        <text>alpha-ribazole 5'-phosphate + adenosylcob(III)inamide-GDP = adenosylcob(III)alamin 5'-phosphate + GMP + H(+)</text>
        <dbReference type="Rhea" id="RHEA:23560"/>
        <dbReference type="ChEBI" id="CHEBI:15378"/>
        <dbReference type="ChEBI" id="CHEBI:57918"/>
        <dbReference type="ChEBI" id="CHEBI:58115"/>
        <dbReference type="ChEBI" id="CHEBI:60487"/>
        <dbReference type="ChEBI" id="CHEBI:60493"/>
        <dbReference type="EC" id="2.7.8.26"/>
    </reaction>
</comment>
<evidence type="ECO:0000256" key="6">
    <source>
        <dbReference type="ARBA" id="ARBA00015850"/>
    </source>
</evidence>
<protein>
    <recommendedName>
        <fullName evidence="6 19">Adenosylcobinamide-GDP ribazoletransferase</fullName>
        <ecNumber evidence="5 19">2.7.8.26</ecNumber>
    </recommendedName>
    <alternativeName>
        <fullName evidence="16 19">Cobalamin synthase</fullName>
    </alternativeName>
    <alternativeName>
        <fullName evidence="15 19">Cobalamin-5'-phosphate synthase</fullName>
    </alternativeName>
</protein>
<evidence type="ECO:0000256" key="4">
    <source>
        <dbReference type="ARBA" id="ARBA00010561"/>
    </source>
</evidence>
<feature type="transmembrane region" description="Helical" evidence="19">
    <location>
        <begin position="59"/>
        <end position="79"/>
    </location>
</feature>
<feature type="transmembrane region" description="Helical" evidence="19">
    <location>
        <begin position="109"/>
        <end position="132"/>
    </location>
</feature>
<evidence type="ECO:0000313" key="20">
    <source>
        <dbReference type="EMBL" id="MBC5681150.1"/>
    </source>
</evidence>
<keyword evidence="9 19" id="KW-0808">Transferase</keyword>
<evidence type="ECO:0000256" key="11">
    <source>
        <dbReference type="ARBA" id="ARBA00022842"/>
    </source>
</evidence>
<dbReference type="Proteomes" id="UP000628463">
    <property type="component" value="Unassembled WGS sequence"/>
</dbReference>
<evidence type="ECO:0000256" key="1">
    <source>
        <dbReference type="ARBA" id="ARBA00001946"/>
    </source>
</evidence>
<evidence type="ECO:0000256" key="13">
    <source>
        <dbReference type="ARBA" id="ARBA00023136"/>
    </source>
</evidence>
<dbReference type="PANTHER" id="PTHR34148">
    <property type="entry name" value="ADENOSYLCOBINAMIDE-GDP RIBAZOLETRANSFERASE"/>
    <property type="match status" value="1"/>
</dbReference>
<evidence type="ECO:0000256" key="12">
    <source>
        <dbReference type="ARBA" id="ARBA00022989"/>
    </source>
</evidence>
<dbReference type="PANTHER" id="PTHR34148:SF1">
    <property type="entry name" value="ADENOSYLCOBINAMIDE-GDP RIBAZOLETRANSFERASE"/>
    <property type="match status" value="1"/>
</dbReference>
<feature type="transmembrane region" description="Helical" evidence="19">
    <location>
        <begin position="173"/>
        <end position="197"/>
    </location>
</feature>